<evidence type="ECO:0000313" key="5">
    <source>
        <dbReference type="EMBL" id="MFC5021132.1"/>
    </source>
</evidence>
<dbReference type="Proteomes" id="UP001595829">
    <property type="component" value="Unassembled WGS sequence"/>
</dbReference>
<dbReference type="RefSeq" id="WP_345693120.1">
    <property type="nucleotide sequence ID" value="NZ_BAABIT010000001.1"/>
</dbReference>
<proteinExistence type="predicted"/>
<dbReference type="Pfam" id="PF00196">
    <property type="entry name" value="GerE"/>
    <property type="match status" value="1"/>
</dbReference>
<keyword evidence="2" id="KW-0238">DNA-binding</keyword>
<accession>A0ABV9X8I2</accession>
<dbReference type="InterPro" id="IPR016032">
    <property type="entry name" value="Sig_transdc_resp-reg_C-effctor"/>
</dbReference>
<reference evidence="6" key="1">
    <citation type="journal article" date="2019" name="Int. J. Syst. Evol. Microbiol.">
        <title>The Global Catalogue of Microorganisms (GCM) 10K type strain sequencing project: providing services to taxonomists for standard genome sequencing and annotation.</title>
        <authorList>
            <consortium name="The Broad Institute Genomics Platform"/>
            <consortium name="The Broad Institute Genome Sequencing Center for Infectious Disease"/>
            <person name="Wu L."/>
            <person name="Ma J."/>
        </authorList>
    </citation>
    <scope>NUCLEOTIDE SEQUENCE [LARGE SCALE GENOMIC DNA]</scope>
    <source>
        <strain evidence="6">CGMCC 4.1648</strain>
    </source>
</reference>
<keyword evidence="3" id="KW-0804">Transcription</keyword>
<dbReference type="PANTHER" id="PTHR44688">
    <property type="entry name" value="DNA-BINDING TRANSCRIPTIONAL ACTIVATOR DEVR_DOSR"/>
    <property type="match status" value="1"/>
</dbReference>
<organism evidence="5 6">
    <name type="scientific">Streptomyces coeruleoprunus</name>
    <dbReference type="NCBI Taxonomy" id="285563"/>
    <lineage>
        <taxon>Bacteria</taxon>
        <taxon>Bacillati</taxon>
        <taxon>Actinomycetota</taxon>
        <taxon>Actinomycetes</taxon>
        <taxon>Kitasatosporales</taxon>
        <taxon>Streptomycetaceae</taxon>
        <taxon>Streptomyces</taxon>
    </lineage>
</organism>
<protein>
    <submittedName>
        <fullName evidence="5">Response regulator transcription factor</fullName>
    </submittedName>
</protein>
<sequence length="234" mass="25111">MHHRVDDAPVRVAVHAADHVTYAGLAGYLEGDGRLFLVGPHGCRTGAPGIDAPGPPGGAHGADETDVTVFATETVSGETLGVLRGLAAARPTGSFLVIVGTRWKADIALAVECGVRAVLWRRDTTPETFVRTLLELRDGGGSLPAALQGQLLDQVQRTYRDVLIPQGLATARQLTVREADILRLISEGCDLAEIAEKLAYSERTVKNILYRMMGRLELRNRAHAVSYAIRSGLI</sequence>
<dbReference type="CDD" id="cd06170">
    <property type="entry name" value="LuxR_C_like"/>
    <property type="match status" value="1"/>
</dbReference>
<keyword evidence="1" id="KW-0805">Transcription regulation</keyword>
<name>A0ABV9X8I2_9ACTN</name>
<evidence type="ECO:0000259" key="4">
    <source>
        <dbReference type="PROSITE" id="PS50043"/>
    </source>
</evidence>
<keyword evidence="6" id="KW-1185">Reference proteome</keyword>
<gene>
    <name evidence="5" type="ORF">ACFPM3_03075</name>
</gene>
<dbReference type="Gene3D" id="3.40.50.2300">
    <property type="match status" value="1"/>
</dbReference>
<comment type="caution">
    <text evidence="5">The sequence shown here is derived from an EMBL/GenBank/DDBJ whole genome shotgun (WGS) entry which is preliminary data.</text>
</comment>
<evidence type="ECO:0000313" key="6">
    <source>
        <dbReference type="Proteomes" id="UP001595829"/>
    </source>
</evidence>
<feature type="domain" description="HTH luxR-type" evidence="4">
    <location>
        <begin position="167"/>
        <end position="232"/>
    </location>
</feature>
<dbReference type="PANTHER" id="PTHR44688:SF16">
    <property type="entry name" value="DNA-BINDING TRANSCRIPTIONAL ACTIVATOR DEVR_DOSR"/>
    <property type="match status" value="1"/>
</dbReference>
<dbReference type="PRINTS" id="PR00038">
    <property type="entry name" value="HTHLUXR"/>
</dbReference>
<dbReference type="SMART" id="SM00421">
    <property type="entry name" value="HTH_LUXR"/>
    <property type="match status" value="1"/>
</dbReference>
<dbReference type="InterPro" id="IPR000792">
    <property type="entry name" value="Tscrpt_reg_LuxR_C"/>
</dbReference>
<dbReference type="SUPFAM" id="SSF46894">
    <property type="entry name" value="C-terminal effector domain of the bipartite response regulators"/>
    <property type="match status" value="1"/>
</dbReference>
<evidence type="ECO:0000256" key="1">
    <source>
        <dbReference type="ARBA" id="ARBA00023015"/>
    </source>
</evidence>
<evidence type="ECO:0000256" key="2">
    <source>
        <dbReference type="ARBA" id="ARBA00023125"/>
    </source>
</evidence>
<dbReference type="PROSITE" id="PS50043">
    <property type="entry name" value="HTH_LUXR_2"/>
    <property type="match status" value="1"/>
</dbReference>
<evidence type="ECO:0000256" key="3">
    <source>
        <dbReference type="ARBA" id="ARBA00023163"/>
    </source>
</evidence>
<dbReference type="EMBL" id="JBHSJD010000002">
    <property type="protein sequence ID" value="MFC5021132.1"/>
    <property type="molecule type" value="Genomic_DNA"/>
</dbReference>